<keyword evidence="2" id="KW-1185">Reference proteome</keyword>
<evidence type="ECO:0000313" key="1">
    <source>
        <dbReference type="EMBL" id="SFK66353.1"/>
    </source>
</evidence>
<gene>
    <name evidence="1" type="ORF">SAMN04488079_11854</name>
</gene>
<dbReference type="InterPro" id="IPR021246">
    <property type="entry name" value="DUF2797"/>
</dbReference>
<dbReference type="STRING" id="45496.SAMN04488079_11854"/>
<dbReference type="Proteomes" id="UP000198924">
    <property type="component" value="Unassembled WGS sequence"/>
</dbReference>
<proteinExistence type="predicted"/>
<evidence type="ECO:0008006" key="3">
    <source>
        <dbReference type="Google" id="ProtNLM"/>
    </source>
</evidence>
<evidence type="ECO:0000313" key="2">
    <source>
        <dbReference type="Proteomes" id="UP000198924"/>
    </source>
</evidence>
<reference evidence="2" key="1">
    <citation type="submission" date="2016-10" db="EMBL/GenBank/DDBJ databases">
        <authorList>
            <person name="Varghese N."/>
            <person name="Submissions S."/>
        </authorList>
    </citation>
    <scope>NUCLEOTIDE SEQUENCE [LARGE SCALE GENOMIC DNA]</scope>
    <source>
        <strain evidence="2">DSM 11578</strain>
    </source>
</reference>
<name>A0A1I4BCU5_9GAMM</name>
<sequence length="276" mass="31145">MAKLSGQLSKMQVSLTNNTQANYAIKLDEQLFALNEVIGQPISLHYQGEIHCVNCNRLTKKSFSGGFCFPCSQKLAQCDLCFMKPEICHYDQGTCREPEWGEAVCMQDHIVYLANSSGLKVGITRINQIPTRWIDQGATQAVPIFRVKSRYQSGLVEVMFKQHVSDRTDWRKMLKGEAEPLDLAAERDRLLALCESEITLLQQQFGESAIQVLTAEPVQTIEYPVNAYPKKVSSFNFDKTATVEGRLEGIKGQYLILDKGVINLRKFSGYHIEVEV</sequence>
<organism evidence="1 2">
    <name type="scientific">Methylophaga sulfidovorans</name>
    <dbReference type="NCBI Taxonomy" id="45496"/>
    <lineage>
        <taxon>Bacteria</taxon>
        <taxon>Pseudomonadati</taxon>
        <taxon>Pseudomonadota</taxon>
        <taxon>Gammaproteobacteria</taxon>
        <taxon>Thiotrichales</taxon>
        <taxon>Piscirickettsiaceae</taxon>
        <taxon>Methylophaga</taxon>
    </lineage>
</organism>
<dbReference type="EMBL" id="FOSH01000018">
    <property type="protein sequence ID" value="SFK66353.1"/>
    <property type="molecule type" value="Genomic_DNA"/>
</dbReference>
<dbReference type="Pfam" id="PF10977">
    <property type="entry name" value="DUF2797"/>
    <property type="match status" value="1"/>
</dbReference>
<dbReference type="OrthoDB" id="9775734at2"/>
<protein>
    <recommendedName>
        <fullName evidence="3">DUF2797 domain-containing protein</fullName>
    </recommendedName>
</protein>
<dbReference type="AlphaFoldDB" id="A0A1I4BCU5"/>
<accession>A0A1I4BCU5</accession>